<evidence type="ECO:0000259" key="2">
    <source>
        <dbReference type="Pfam" id="PF00582"/>
    </source>
</evidence>
<evidence type="ECO:0000256" key="1">
    <source>
        <dbReference type="ARBA" id="ARBA00008791"/>
    </source>
</evidence>
<comment type="similarity">
    <text evidence="1">Belongs to the universal stress protein A family.</text>
</comment>
<accession>A0A840NG92</accession>
<dbReference type="InterPro" id="IPR014729">
    <property type="entry name" value="Rossmann-like_a/b/a_fold"/>
</dbReference>
<dbReference type="InterPro" id="IPR006015">
    <property type="entry name" value="Universal_stress_UspA"/>
</dbReference>
<dbReference type="EMBL" id="JACHIV010000001">
    <property type="protein sequence ID" value="MBB5070021.1"/>
    <property type="molecule type" value="Genomic_DNA"/>
</dbReference>
<dbReference type="PANTHER" id="PTHR46268:SF6">
    <property type="entry name" value="UNIVERSAL STRESS PROTEIN UP12"/>
    <property type="match status" value="1"/>
</dbReference>
<evidence type="ECO:0000313" key="4">
    <source>
        <dbReference type="Proteomes" id="UP000580474"/>
    </source>
</evidence>
<dbReference type="Gene3D" id="3.40.50.620">
    <property type="entry name" value="HUPs"/>
    <property type="match status" value="2"/>
</dbReference>
<dbReference type="InterPro" id="IPR006016">
    <property type="entry name" value="UspA"/>
</dbReference>
<sequence length="274" mass="29783">MVIAAVDGSERAQQAALWAADEAARRGAELRIVEVTEFTDTDERERAMLDHVVRRCRQETPDLPVSDRVAHGHPATELVRASKEADLLVLGAHERTASRWASAGSVATRVATHAECPVVVVREPRRAGGVVVGLDGTVLEQQALHFAFTAARRRGTELIAVRARDLVRAAERFPAIPPLDFEVQAELDKARRDLDHSLEGWNERYPDVPVCREVRCGHPTAVLLHLSARARMLVVGHRGTGGFAGMLLGSTAAGVLRDAECPVAVLRGTETPRS</sequence>
<name>A0A840NG92_9PSEU</name>
<gene>
    <name evidence="3" type="ORF">BJ969_003109</name>
</gene>
<protein>
    <submittedName>
        <fullName evidence="3">Nucleotide-binding universal stress UspA family protein</fullName>
    </submittedName>
</protein>
<dbReference type="Proteomes" id="UP000580474">
    <property type="component" value="Unassembled WGS sequence"/>
</dbReference>
<dbReference type="AlphaFoldDB" id="A0A840NG92"/>
<dbReference type="Pfam" id="PF00582">
    <property type="entry name" value="Usp"/>
    <property type="match status" value="2"/>
</dbReference>
<dbReference type="PRINTS" id="PR01438">
    <property type="entry name" value="UNVRSLSTRESS"/>
</dbReference>
<feature type="domain" description="UspA" evidence="2">
    <location>
        <begin position="130"/>
        <end position="267"/>
    </location>
</feature>
<feature type="domain" description="UspA" evidence="2">
    <location>
        <begin position="2"/>
        <end position="122"/>
    </location>
</feature>
<organism evidence="3 4">
    <name type="scientific">Saccharopolyspora gloriosae</name>
    <dbReference type="NCBI Taxonomy" id="455344"/>
    <lineage>
        <taxon>Bacteria</taxon>
        <taxon>Bacillati</taxon>
        <taxon>Actinomycetota</taxon>
        <taxon>Actinomycetes</taxon>
        <taxon>Pseudonocardiales</taxon>
        <taxon>Pseudonocardiaceae</taxon>
        <taxon>Saccharopolyspora</taxon>
    </lineage>
</organism>
<proteinExistence type="inferred from homology"/>
<keyword evidence="4" id="KW-1185">Reference proteome</keyword>
<evidence type="ECO:0000313" key="3">
    <source>
        <dbReference type="EMBL" id="MBB5070021.1"/>
    </source>
</evidence>
<reference evidence="3 4" key="1">
    <citation type="submission" date="2020-08" db="EMBL/GenBank/DDBJ databases">
        <title>Sequencing the genomes of 1000 actinobacteria strains.</title>
        <authorList>
            <person name="Klenk H.-P."/>
        </authorList>
    </citation>
    <scope>NUCLEOTIDE SEQUENCE [LARGE SCALE GENOMIC DNA]</scope>
    <source>
        <strain evidence="3 4">DSM 45582</strain>
    </source>
</reference>
<dbReference type="CDD" id="cd00293">
    <property type="entry name" value="USP-like"/>
    <property type="match status" value="1"/>
</dbReference>
<comment type="caution">
    <text evidence="3">The sequence shown here is derived from an EMBL/GenBank/DDBJ whole genome shotgun (WGS) entry which is preliminary data.</text>
</comment>
<dbReference type="SUPFAM" id="SSF52402">
    <property type="entry name" value="Adenine nucleotide alpha hydrolases-like"/>
    <property type="match status" value="2"/>
</dbReference>
<dbReference type="PANTHER" id="PTHR46268">
    <property type="entry name" value="STRESS RESPONSE PROTEIN NHAX"/>
    <property type="match status" value="1"/>
</dbReference>